<evidence type="ECO:0000256" key="6">
    <source>
        <dbReference type="ARBA" id="ARBA00022989"/>
    </source>
</evidence>
<dbReference type="InterPro" id="IPR017871">
    <property type="entry name" value="ABC_transporter-like_CS"/>
</dbReference>
<sequence length="1136" mass="124426">MFASLLFLLPLISARSNYGTISTRSIVSPELVDLRGGEIGFTPIQNSNSSLIPPNRPRPPNCPPCFNCLLPAFNCGNAGECNPYDGQCRCEPGFGGQDCLTPLCGALSDGDERYPRPEGELCDCKEGWGGINCNVCKDDRACAAFHPRIPNDGNGNGNGSDNQDDEGDDMVCYKGGLAVERNFQMCDVTNRKIIDTIPDNKPPQVTFSCTKNGPSSGSGSGSGSGNMSSTTFSRNQWNQNTLFVEEEGDDDNLGQCNFQFWVDRIESFHCELSKCSWQSKDSFNQNQTNYNCKEIECSCIPGRFLCGEDGSVNIDDFLAEEVKGPGSFNCISGKGCSFEEPAMNQLINDIFGDRSITLDCESGECLHYTQVPGYTKPKPQDNSIWVALSAALAALVFLLACLLLWYLGRTHRHPEGFGGVKLPEDEAAKLMTDHVPATLHFSNISYDLPSSKRVLSHVTGTVRPGELLAIMGASGAGKSTLLDILARKAKSGKVSGEMYVNGRTIPDENNFRRVTGFVDQEDTLLSTLTVYEAVLYSALLRLPRDMSHQAKVFRTLETMNELGILGIKDSRIGESGKRSISGGEKRRVSIACELVTGPSILFLDEPTSGLDSYNAYNVISSLSTLAKQYNRTVIFTIHQPQSNIVALFDRLLLLAKGQLVYSGESERAQHHFEKIGYECPKGYNIADYLIDVTVEASGDHRIENGKAKLNGNINGNGLPPNGERDIETGFATNSTPTTTRTNQDEQNGDGEGMISGIKSKASRLLGAFTSTLSNTTSSISGTGAASPSASGERENIDPIPEKLASLVLAARASDDAKIVEAEISRIQSGQSPDGGLGVDNENRNVEEETGLLKGFDKATYWTQFRLLSGRAFKNLYRNPLLMATHYIVAIVVAFVCGFFFYHVTNDIPGFQNRLGLFLFILSLFGFSCLSSLGIFANERMLFMRERANGYYAPITYFLSKILFDIIPLRVIPPFILGSIVYGLAGLNPEVSAFWKFIMTLVLFNLTASSIVLFLSVAVSDLGVANLLGSLVMLYNLLFAGLLMNYDRVPDGLKWMQTLSFFHAGYEALLVNELRYLQLVERKFGLDIQVPSATILSSFGFHAQAFWWPDISLLGIVFGVFTIASYLVLQFFVKERR</sequence>
<feature type="region of interest" description="Disordered" evidence="8">
    <location>
        <begin position="204"/>
        <end position="231"/>
    </location>
</feature>
<dbReference type="InterPro" id="IPR027417">
    <property type="entry name" value="P-loop_NTPase"/>
</dbReference>
<dbReference type="PROSITE" id="PS00022">
    <property type="entry name" value="EGF_1"/>
    <property type="match status" value="1"/>
</dbReference>
<dbReference type="CDD" id="cd00055">
    <property type="entry name" value="EGF_Lam"/>
    <property type="match status" value="1"/>
</dbReference>
<keyword evidence="4" id="KW-0547">Nucleotide-binding</keyword>
<dbReference type="Proteomes" id="UP001329825">
    <property type="component" value="Chromosome 2"/>
</dbReference>
<dbReference type="Pfam" id="PF01061">
    <property type="entry name" value="ABC2_membrane"/>
    <property type="match status" value="1"/>
</dbReference>
<dbReference type="PROSITE" id="PS01186">
    <property type="entry name" value="EGF_2"/>
    <property type="match status" value="1"/>
</dbReference>
<dbReference type="Gene3D" id="3.40.50.300">
    <property type="entry name" value="P-loop containing nucleotide triphosphate hydrolases"/>
    <property type="match status" value="1"/>
</dbReference>
<feature type="domain" description="ABC transporter" evidence="10">
    <location>
        <begin position="439"/>
        <end position="681"/>
    </location>
</feature>
<keyword evidence="2" id="KW-0813">Transport</keyword>
<evidence type="ECO:0000256" key="1">
    <source>
        <dbReference type="ARBA" id="ARBA00004141"/>
    </source>
</evidence>
<evidence type="ECO:0000256" key="9">
    <source>
        <dbReference type="SAM" id="Phobius"/>
    </source>
</evidence>
<dbReference type="InterPro" id="IPR002049">
    <property type="entry name" value="LE_dom"/>
</dbReference>
<feature type="region of interest" description="Disordered" evidence="8">
    <location>
        <begin position="731"/>
        <end position="754"/>
    </location>
</feature>
<dbReference type="EMBL" id="CP141882">
    <property type="protein sequence ID" value="WRT65241.1"/>
    <property type="molecule type" value="Genomic_DNA"/>
</dbReference>
<dbReference type="PANTHER" id="PTHR48041:SF2">
    <property type="entry name" value="ATP-DEPENDENT PERMEASE-RELATED"/>
    <property type="match status" value="1"/>
</dbReference>
<feature type="compositionally biased region" description="Low complexity" evidence="8">
    <location>
        <begin position="732"/>
        <end position="741"/>
    </location>
</feature>
<dbReference type="InterPro" id="IPR003593">
    <property type="entry name" value="AAA+_ATPase"/>
</dbReference>
<dbReference type="SUPFAM" id="SSF52540">
    <property type="entry name" value="P-loop containing nucleoside triphosphate hydrolases"/>
    <property type="match status" value="1"/>
</dbReference>
<feature type="transmembrane region" description="Helical" evidence="9">
    <location>
        <begin position="992"/>
        <end position="1014"/>
    </location>
</feature>
<organism evidence="11 12">
    <name type="scientific">Kwoniella shivajii</name>
    <dbReference type="NCBI Taxonomy" id="564305"/>
    <lineage>
        <taxon>Eukaryota</taxon>
        <taxon>Fungi</taxon>
        <taxon>Dikarya</taxon>
        <taxon>Basidiomycota</taxon>
        <taxon>Agaricomycotina</taxon>
        <taxon>Tremellomycetes</taxon>
        <taxon>Tremellales</taxon>
        <taxon>Cryptococcaceae</taxon>
        <taxon>Kwoniella</taxon>
    </lineage>
</organism>
<dbReference type="Pfam" id="PF00005">
    <property type="entry name" value="ABC_tran"/>
    <property type="match status" value="1"/>
</dbReference>
<dbReference type="Pfam" id="PF19055">
    <property type="entry name" value="ABC2_membrane_7"/>
    <property type="match status" value="1"/>
</dbReference>
<evidence type="ECO:0000256" key="3">
    <source>
        <dbReference type="ARBA" id="ARBA00022692"/>
    </source>
</evidence>
<evidence type="ECO:0000256" key="4">
    <source>
        <dbReference type="ARBA" id="ARBA00022741"/>
    </source>
</evidence>
<dbReference type="PROSITE" id="PS50893">
    <property type="entry name" value="ABC_TRANSPORTER_2"/>
    <property type="match status" value="1"/>
</dbReference>
<gene>
    <name evidence="11" type="ORF">IL334_002184</name>
</gene>
<dbReference type="PANTHER" id="PTHR48041">
    <property type="entry name" value="ABC TRANSPORTER G FAMILY MEMBER 28"/>
    <property type="match status" value="1"/>
</dbReference>
<feature type="region of interest" description="Disordered" evidence="8">
    <location>
        <begin position="776"/>
        <end position="795"/>
    </location>
</feature>
<dbReference type="GeneID" id="87954315"/>
<feature type="transmembrane region" description="Helical" evidence="9">
    <location>
        <begin position="914"/>
        <end position="936"/>
    </location>
</feature>
<feature type="transmembrane region" description="Helical" evidence="9">
    <location>
        <begin position="384"/>
        <end position="407"/>
    </location>
</feature>
<dbReference type="InterPro" id="IPR043926">
    <property type="entry name" value="ABCG_dom"/>
</dbReference>
<feature type="transmembrane region" description="Helical" evidence="9">
    <location>
        <begin position="1026"/>
        <end position="1045"/>
    </location>
</feature>
<evidence type="ECO:0000256" key="8">
    <source>
        <dbReference type="SAM" id="MobiDB-lite"/>
    </source>
</evidence>
<dbReference type="InterPro" id="IPR003439">
    <property type="entry name" value="ABC_transporter-like_ATP-bd"/>
</dbReference>
<feature type="compositionally biased region" description="Low complexity" evidence="8">
    <location>
        <begin position="776"/>
        <end position="790"/>
    </location>
</feature>
<accession>A0ABZ1CX19</accession>
<keyword evidence="5" id="KW-0067">ATP-binding</keyword>
<dbReference type="SMART" id="SM00382">
    <property type="entry name" value="AAA"/>
    <property type="match status" value="1"/>
</dbReference>
<evidence type="ECO:0000256" key="2">
    <source>
        <dbReference type="ARBA" id="ARBA00022448"/>
    </source>
</evidence>
<keyword evidence="6 9" id="KW-1133">Transmembrane helix</keyword>
<dbReference type="PROSITE" id="PS00211">
    <property type="entry name" value="ABC_TRANSPORTER_1"/>
    <property type="match status" value="1"/>
</dbReference>
<evidence type="ECO:0000313" key="12">
    <source>
        <dbReference type="Proteomes" id="UP001329825"/>
    </source>
</evidence>
<feature type="transmembrane region" description="Helical" evidence="9">
    <location>
        <begin position="966"/>
        <end position="986"/>
    </location>
</feature>
<evidence type="ECO:0000313" key="11">
    <source>
        <dbReference type="EMBL" id="WRT65241.1"/>
    </source>
</evidence>
<proteinExistence type="predicted"/>
<evidence type="ECO:0000256" key="7">
    <source>
        <dbReference type="ARBA" id="ARBA00023136"/>
    </source>
</evidence>
<keyword evidence="7 9" id="KW-0472">Membrane</keyword>
<protein>
    <recommendedName>
        <fullName evidence="10">ABC transporter domain-containing protein</fullName>
    </recommendedName>
</protein>
<evidence type="ECO:0000259" key="10">
    <source>
        <dbReference type="PROSITE" id="PS50893"/>
    </source>
</evidence>
<dbReference type="RefSeq" id="XP_062789981.1">
    <property type="nucleotide sequence ID" value="XM_062933930.1"/>
</dbReference>
<feature type="transmembrane region" description="Helical" evidence="9">
    <location>
        <begin position="880"/>
        <end position="902"/>
    </location>
</feature>
<evidence type="ECO:0000256" key="5">
    <source>
        <dbReference type="ARBA" id="ARBA00022840"/>
    </source>
</evidence>
<feature type="transmembrane region" description="Helical" evidence="9">
    <location>
        <begin position="1110"/>
        <end position="1132"/>
    </location>
</feature>
<dbReference type="InterPro" id="IPR000742">
    <property type="entry name" value="EGF"/>
</dbReference>
<dbReference type="CDD" id="cd03213">
    <property type="entry name" value="ABCG_EPDR"/>
    <property type="match status" value="1"/>
</dbReference>
<comment type="subcellular location">
    <subcellularLocation>
        <location evidence="1">Membrane</location>
        <topology evidence="1">Multi-pass membrane protein</topology>
    </subcellularLocation>
</comment>
<dbReference type="InterPro" id="IPR013525">
    <property type="entry name" value="ABC2_TM"/>
</dbReference>
<reference evidence="11 12" key="1">
    <citation type="submission" date="2024-01" db="EMBL/GenBank/DDBJ databases">
        <title>Comparative genomics of Cryptococcus and Kwoniella reveals pathogenesis evolution and contrasting modes of karyotype evolution via chromosome fusion or intercentromeric recombination.</title>
        <authorList>
            <person name="Coelho M.A."/>
            <person name="David-Palma M."/>
            <person name="Shea T."/>
            <person name="Bowers K."/>
            <person name="McGinley-Smith S."/>
            <person name="Mohammad A.W."/>
            <person name="Gnirke A."/>
            <person name="Yurkov A.M."/>
            <person name="Nowrousian M."/>
            <person name="Sun S."/>
            <person name="Cuomo C.A."/>
            <person name="Heitman J."/>
        </authorList>
    </citation>
    <scope>NUCLEOTIDE SEQUENCE [LARGE SCALE GENOMIC DNA]</scope>
    <source>
        <strain evidence="11">CBS 11374</strain>
    </source>
</reference>
<dbReference type="InterPro" id="IPR050352">
    <property type="entry name" value="ABCG_transporters"/>
</dbReference>
<keyword evidence="3 9" id="KW-0812">Transmembrane</keyword>
<name>A0ABZ1CX19_9TREE</name>
<keyword evidence="12" id="KW-1185">Reference proteome</keyword>